<proteinExistence type="predicted"/>
<keyword evidence="2" id="KW-1185">Reference proteome</keyword>
<dbReference type="AlphaFoldDB" id="A0AAN8ET66"/>
<dbReference type="Proteomes" id="UP001316803">
    <property type="component" value="Unassembled WGS sequence"/>
</dbReference>
<protein>
    <submittedName>
        <fullName evidence="1">Uncharacterized protein</fullName>
    </submittedName>
</protein>
<gene>
    <name evidence="1" type="ORF">OHC33_000185</name>
</gene>
<reference evidence="1 2" key="1">
    <citation type="submission" date="2022-12" db="EMBL/GenBank/DDBJ databases">
        <title>Genomic features and morphological characterization of a novel Knufia sp. strain isolated from spacecraft assembly facility.</title>
        <authorList>
            <person name="Teixeira M."/>
            <person name="Chander A.M."/>
            <person name="Stajich J.E."/>
            <person name="Venkateswaran K."/>
        </authorList>
    </citation>
    <scope>NUCLEOTIDE SEQUENCE [LARGE SCALE GENOMIC DNA]</scope>
    <source>
        <strain evidence="1 2">FJI-L2-BK-P2</strain>
    </source>
</reference>
<evidence type="ECO:0000313" key="2">
    <source>
        <dbReference type="Proteomes" id="UP001316803"/>
    </source>
</evidence>
<name>A0AAN8ET66_9EURO</name>
<organism evidence="1 2">
    <name type="scientific">Knufia fluminis</name>
    <dbReference type="NCBI Taxonomy" id="191047"/>
    <lineage>
        <taxon>Eukaryota</taxon>
        <taxon>Fungi</taxon>
        <taxon>Dikarya</taxon>
        <taxon>Ascomycota</taxon>
        <taxon>Pezizomycotina</taxon>
        <taxon>Eurotiomycetes</taxon>
        <taxon>Chaetothyriomycetidae</taxon>
        <taxon>Chaetothyriales</taxon>
        <taxon>Trichomeriaceae</taxon>
        <taxon>Knufia</taxon>
    </lineage>
</organism>
<dbReference type="EMBL" id="JAKLMC020000001">
    <property type="protein sequence ID" value="KAK5958343.1"/>
    <property type="molecule type" value="Genomic_DNA"/>
</dbReference>
<sequence length="275" mass="31655">MALTQAPNMPFRFLDLPLEIQRMILAKYYEESWWIQKRNDPLPTRHPSTSGFRTSLSCNPLLVSRHFQHEARLAIKESKSAHFDDNHVKIPQEPAWFDAAITSIGSDLQKNSISAFKARFPNLDTVVFPTSYPLYSFNEADEAFRGKDLKLILRGEHDKDIAEWVRQKVVSVGRLKDLGELTLETWIESETLEHVWGYDVGSTDDVRHCLQVLLKYGVTVPAFCTKDRELPGDVGISSVEIPRVEIVWDRDAMVWIAQRQDAMNSDTLRRRQDQA</sequence>
<accession>A0AAN8ET66</accession>
<evidence type="ECO:0000313" key="1">
    <source>
        <dbReference type="EMBL" id="KAK5958343.1"/>
    </source>
</evidence>
<comment type="caution">
    <text evidence="1">The sequence shown here is derived from an EMBL/GenBank/DDBJ whole genome shotgun (WGS) entry which is preliminary data.</text>
</comment>